<dbReference type="Proteomes" id="UP001174909">
    <property type="component" value="Unassembled WGS sequence"/>
</dbReference>
<keyword evidence="3 4" id="KW-1015">Disulfide bond</keyword>
<keyword evidence="5" id="KW-1133">Transmembrane helix</keyword>
<keyword evidence="2" id="KW-0677">Repeat</keyword>
<accession>A0AA35T3Z4</accession>
<feature type="transmembrane region" description="Helical" evidence="5">
    <location>
        <begin position="302"/>
        <end position="326"/>
    </location>
</feature>
<feature type="domain" description="Sushi" evidence="6">
    <location>
        <begin position="141"/>
        <end position="198"/>
    </location>
</feature>
<keyword evidence="8" id="KW-1185">Reference proteome</keyword>
<evidence type="ECO:0000259" key="6">
    <source>
        <dbReference type="PROSITE" id="PS50923"/>
    </source>
</evidence>
<dbReference type="CDD" id="cd00033">
    <property type="entry name" value="CCP"/>
    <property type="match status" value="2"/>
</dbReference>
<dbReference type="InterPro" id="IPR051277">
    <property type="entry name" value="SEZ6_CSMD_C4BPB_Regulators"/>
</dbReference>
<gene>
    <name evidence="7" type="ORF">GBAR_LOCUS22792</name>
</gene>
<feature type="domain" description="Sushi" evidence="6">
    <location>
        <begin position="199"/>
        <end position="256"/>
    </location>
</feature>
<dbReference type="EMBL" id="CASHTH010003157">
    <property type="protein sequence ID" value="CAI8041023.1"/>
    <property type="molecule type" value="Genomic_DNA"/>
</dbReference>
<keyword evidence="1" id="KW-0732">Signal</keyword>
<evidence type="ECO:0000256" key="3">
    <source>
        <dbReference type="ARBA" id="ARBA00023157"/>
    </source>
</evidence>
<dbReference type="InterPro" id="IPR000742">
    <property type="entry name" value="EGF"/>
</dbReference>
<name>A0AA35T3Z4_GEOBA</name>
<dbReference type="PROSITE" id="PS00022">
    <property type="entry name" value="EGF_1"/>
    <property type="match status" value="1"/>
</dbReference>
<feature type="disulfide bond" evidence="4">
    <location>
        <begin position="227"/>
        <end position="254"/>
    </location>
</feature>
<comment type="caution">
    <text evidence="7">The sequence shown here is derived from an EMBL/GenBank/DDBJ whole genome shotgun (WGS) entry which is preliminary data.</text>
</comment>
<evidence type="ECO:0000256" key="2">
    <source>
        <dbReference type="ARBA" id="ARBA00022737"/>
    </source>
</evidence>
<dbReference type="SMART" id="SM00032">
    <property type="entry name" value="CCP"/>
    <property type="match status" value="2"/>
</dbReference>
<evidence type="ECO:0000256" key="4">
    <source>
        <dbReference type="PROSITE-ProRule" id="PRU00302"/>
    </source>
</evidence>
<dbReference type="PROSITE" id="PS50923">
    <property type="entry name" value="SUSHI"/>
    <property type="match status" value="2"/>
</dbReference>
<evidence type="ECO:0000256" key="5">
    <source>
        <dbReference type="SAM" id="Phobius"/>
    </source>
</evidence>
<evidence type="ECO:0000313" key="8">
    <source>
        <dbReference type="Proteomes" id="UP001174909"/>
    </source>
</evidence>
<reference evidence="7" key="1">
    <citation type="submission" date="2023-03" db="EMBL/GenBank/DDBJ databases">
        <authorList>
            <person name="Steffen K."/>
            <person name="Cardenas P."/>
        </authorList>
    </citation>
    <scope>NUCLEOTIDE SEQUENCE</scope>
</reference>
<dbReference type="PANTHER" id="PTHR45656">
    <property type="entry name" value="PROTEIN CBR-CLEC-78"/>
    <property type="match status" value="1"/>
</dbReference>
<dbReference type="Pfam" id="PF00084">
    <property type="entry name" value="Sushi"/>
    <property type="match status" value="2"/>
</dbReference>
<evidence type="ECO:0000313" key="7">
    <source>
        <dbReference type="EMBL" id="CAI8041023.1"/>
    </source>
</evidence>
<keyword evidence="5" id="KW-0812">Transmembrane</keyword>
<dbReference type="InterPro" id="IPR035976">
    <property type="entry name" value="Sushi/SCR/CCP_sf"/>
</dbReference>
<comment type="caution">
    <text evidence="4">Lacks conserved residue(s) required for the propagation of feature annotation.</text>
</comment>
<protein>
    <submittedName>
        <fullName evidence="7">Sushi, von Willebrand factor type A, EGF and pentraxin domain-containing protein 1</fullName>
    </submittedName>
</protein>
<proteinExistence type="predicted"/>
<dbReference type="AlphaFoldDB" id="A0AA35T3Z4"/>
<keyword evidence="5" id="KW-0472">Membrane</keyword>
<dbReference type="PANTHER" id="PTHR45656:SF4">
    <property type="entry name" value="PROTEIN CBR-CLEC-78"/>
    <property type="match status" value="1"/>
</dbReference>
<dbReference type="SUPFAM" id="SSF57535">
    <property type="entry name" value="Complement control module/SCR domain"/>
    <property type="match status" value="2"/>
</dbReference>
<feature type="non-terminal residue" evidence="7">
    <location>
        <position position="385"/>
    </location>
</feature>
<keyword evidence="4" id="KW-0768">Sushi</keyword>
<evidence type="ECO:0000256" key="1">
    <source>
        <dbReference type="ARBA" id="ARBA00022729"/>
    </source>
</evidence>
<dbReference type="InterPro" id="IPR000436">
    <property type="entry name" value="Sushi_SCR_CCP_dom"/>
</dbReference>
<organism evidence="7 8">
    <name type="scientific">Geodia barretti</name>
    <name type="common">Barrett's horny sponge</name>
    <dbReference type="NCBI Taxonomy" id="519541"/>
    <lineage>
        <taxon>Eukaryota</taxon>
        <taxon>Metazoa</taxon>
        <taxon>Porifera</taxon>
        <taxon>Demospongiae</taxon>
        <taxon>Heteroscleromorpha</taxon>
        <taxon>Tetractinellida</taxon>
        <taxon>Astrophorina</taxon>
        <taxon>Geodiidae</taxon>
        <taxon>Geodia</taxon>
    </lineage>
</organism>
<dbReference type="Gene3D" id="2.10.70.10">
    <property type="entry name" value="Complement Module, domain 1"/>
    <property type="match status" value="2"/>
</dbReference>
<sequence>NCTDHFNCQRGNGNVVEQIESGCESGQWSNRVEGSTEPTLIVHKPLSSLSTTAREDCSACVSPELASELGITTDSVTHCVACNSACDQGLMRCFGIGASDCCNFYNNSVCVEQCPSPFVSNSDSICVCPEGTTGHNCEDVVGCGSLLAPANGLVNVSTTVFNSTATYSCNGGYNLVGDTTRTCLASDLWSGIKPTCTVVDCGGLPDPENGTATVADTIFNSTATFSCNDGYNLVGEETRRCLASGNWSANEPSCVGCTQDCIKCDAIKCTECRPEYELHSNGRLSACIRGNDNTGLTLREKVLLAVTVVFGALLIALAVTAVFLGLKLSKKNASKQLFLENLIIDFTQGSSHASKNDNIEMDENSAYTTSTEALDRIYAEVNRQT</sequence>
<feature type="disulfide bond" evidence="4">
    <location>
        <begin position="169"/>
        <end position="196"/>
    </location>
</feature>